<dbReference type="Proteomes" id="UP001177021">
    <property type="component" value="Unassembled WGS sequence"/>
</dbReference>
<sequence>MEKRHTTRRSKRRIRSVDTDFDFYVPTFISSSQQIASSIQTGSKKRKLVTEFNFYLPDECWESIFKFIIRDDHNYNYLDSISIVSKRFLSITDRFRFSLTFYNSSSTRLFQRFTNLISLNLSGFVSDHLKEINALLEEISHFPLKLTSLNISHKPIPVDGLRTFSQNITSLTSLTCSYSKSFNGTVMVLIADCFPLLEELDLSNPKIESEEKYESLLNGVKALSSKLYKIRKVNLSRHKYINDQSLFHLFKNWKLLEEAIILNCDHITNAGVASALRERPTLRSLSFDRYTELPDNATFFALFNDGPSLSEISLRHAYWVENSNPFMDVAIIPQLKSLCLAYNHTLRDERIKIFVSVFPNLQLLNLSYCSNISEEGICQVLKICRKIIHLNLTGCSQLKLLELNFEVPKLEVLNLSHTKVDDKTLYVISKHCRRVLQLLLKCCNNVTEKGVKHVIENCTQLREINLSYRNNVDANVVASMVISRPSWRDITPSSLKLSSRKKIFLRQECPFASCLRILW</sequence>
<keyword evidence="2" id="KW-1185">Reference proteome</keyword>
<accession>A0ACB0LJ25</accession>
<organism evidence="1 2">
    <name type="scientific">Trifolium pratense</name>
    <name type="common">Red clover</name>
    <dbReference type="NCBI Taxonomy" id="57577"/>
    <lineage>
        <taxon>Eukaryota</taxon>
        <taxon>Viridiplantae</taxon>
        <taxon>Streptophyta</taxon>
        <taxon>Embryophyta</taxon>
        <taxon>Tracheophyta</taxon>
        <taxon>Spermatophyta</taxon>
        <taxon>Magnoliopsida</taxon>
        <taxon>eudicotyledons</taxon>
        <taxon>Gunneridae</taxon>
        <taxon>Pentapetalae</taxon>
        <taxon>rosids</taxon>
        <taxon>fabids</taxon>
        <taxon>Fabales</taxon>
        <taxon>Fabaceae</taxon>
        <taxon>Papilionoideae</taxon>
        <taxon>50 kb inversion clade</taxon>
        <taxon>NPAAA clade</taxon>
        <taxon>Hologalegina</taxon>
        <taxon>IRL clade</taxon>
        <taxon>Trifolieae</taxon>
        <taxon>Trifolium</taxon>
    </lineage>
</organism>
<dbReference type="EMBL" id="CASHSV030000615">
    <property type="protein sequence ID" value="CAJ2669514.1"/>
    <property type="molecule type" value="Genomic_DNA"/>
</dbReference>
<gene>
    <name evidence="1" type="ORF">MILVUS5_LOCUS33712</name>
</gene>
<proteinExistence type="predicted"/>
<name>A0ACB0LJ25_TRIPR</name>
<protein>
    <submittedName>
        <fullName evidence="1">Uncharacterized protein</fullName>
    </submittedName>
</protein>
<evidence type="ECO:0000313" key="2">
    <source>
        <dbReference type="Proteomes" id="UP001177021"/>
    </source>
</evidence>
<comment type="caution">
    <text evidence="1">The sequence shown here is derived from an EMBL/GenBank/DDBJ whole genome shotgun (WGS) entry which is preliminary data.</text>
</comment>
<reference evidence="1" key="1">
    <citation type="submission" date="2023-10" db="EMBL/GenBank/DDBJ databases">
        <authorList>
            <person name="Rodriguez Cubillos JULIANA M."/>
            <person name="De Vega J."/>
        </authorList>
    </citation>
    <scope>NUCLEOTIDE SEQUENCE</scope>
</reference>
<evidence type="ECO:0000313" key="1">
    <source>
        <dbReference type="EMBL" id="CAJ2669514.1"/>
    </source>
</evidence>